<evidence type="ECO:0000313" key="1">
    <source>
        <dbReference type="Proteomes" id="UP000790787"/>
    </source>
</evidence>
<name>A0AC58RNJ5_TOBAC</name>
<reference evidence="1" key="1">
    <citation type="journal article" date="2014" name="Nat. Commun.">
        <title>The tobacco genome sequence and its comparison with those of tomato and potato.</title>
        <authorList>
            <person name="Sierro N."/>
            <person name="Battey J.N."/>
            <person name="Ouadi S."/>
            <person name="Bakaher N."/>
            <person name="Bovet L."/>
            <person name="Willig A."/>
            <person name="Goepfert S."/>
            <person name="Peitsch M.C."/>
            <person name="Ivanov N.V."/>
        </authorList>
    </citation>
    <scope>NUCLEOTIDE SEQUENCE [LARGE SCALE GENOMIC DNA]</scope>
</reference>
<protein>
    <submittedName>
        <fullName evidence="2">E3 ubiquitin-protein ligase UPL3-like isoform X2</fullName>
    </submittedName>
</protein>
<dbReference type="RefSeq" id="XP_075074301.1">
    <property type="nucleotide sequence ID" value="XM_075218200.1"/>
</dbReference>
<sequence>MKISQEHPTACLRAGALMAVLSYLDFFSTGVQRVALATAANMCKKLPSDAADFVMEAVPLLTNLLQYHDAKIRRARRSIRKERASRSRLLAILRSRAVSGSVDPVDQQIQPLGVSR</sequence>
<organism evidence="1 2">
    <name type="scientific">Nicotiana tabacum</name>
    <name type="common">Common tobacco</name>
    <dbReference type="NCBI Taxonomy" id="4097"/>
    <lineage>
        <taxon>Eukaryota</taxon>
        <taxon>Viridiplantae</taxon>
        <taxon>Streptophyta</taxon>
        <taxon>Embryophyta</taxon>
        <taxon>Tracheophyta</taxon>
        <taxon>Spermatophyta</taxon>
        <taxon>Magnoliopsida</taxon>
        <taxon>eudicotyledons</taxon>
        <taxon>Gunneridae</taxon>
        <taxon>Pentapetalae</taxon>
        <taxon>asterids</taxon>
        <taxon>lamiids</taxon>
        <taxon>Solanales</taxon>
        <taxon>Solanaceae</taxon>
        <taxon>Nicotianoideae</taxon>
        <taxon>Nicotianeae</taxon>
        <taxon>Nicotiana</taxon>
    </lineage>
</organism>
<dbReference type="Proteomes" id="UP000790787">
    <property type="component" value="Chromosome 7"/>
</dbReference>
<reference evidence="2" key="2">
    <citation type="submission" date="2025-08" db="UniProtKB">
        <authorList>
            <consortium name="RefSeq"/>
        </authorList>
    </citation>
    <scope>IDENTIFICATION</scope>
    <source>
        <tissue evidence="2">Leaf</tissue>
    </source>
</reference>
<accession>A0AC58RNJ5</accession>
<keyword evidence="1" id="KW-1185">Reference proteome</keyword>
<evidence type="ECO:0000313" key="2">
    <source>
        <dbReference type="RefSeq" id="XP_075074301.1"/>
    </source>
</evidence>
<gene>
    <name evidence="2" type="primary">LOC107826943</name>
</gene>
<proteinExistence type="predicted"/>